<dbReference type="PANTHER" id="PTHR43179:SF12">
    <property type="entry name" value="GALACTOFURANOSYLTRANSFERASE GLFT2"/>
    <property type="match status" value="1"/>
</dbReference>
<evidence type="ECO:0000256" key="1">
    <source>
        <dbReference type="ARBA" id="ARBA00004776"/>
    </source>
</evidence>
<dbReference type="AlphaFoldDB" id="A0A7X5UNI2"/>
<dbReference type="EMBL" id="JAAOYM010000001">
    <property type="protein sequence ID" value="NIJ11267.1"/>
    <property type="molecule type" value="Genomic_DNA"/>
</dbReference>
<comment type="caution">
    <text evidence="7">The sequence shown here is derived from an EMBL/GenBank/DDBJ whole genome shotgun (WGS) entry which is preliminary data.</text>
</comment>
<dbReference type="InterPro" id="IPR045699">
    <property type="entry name" value="GlfT2_C"/>
</dbReference>
<dbReference type="Pfam" id="PF19320">
    <property type="entry name" value="GlfT2_domain3"/>
    <property type="match status" value="1"/>
</dbReference>
<dbReference type="GO" id="GO:0016757">
    <property type="term" value="F:glycosyltransferase activity"/>
    <property type="evidence" value="ECO:0007669"/>
    <property type="project" value="UniProtKB-KW"/>
</dbReference>
<dbReference type="EC" id="2.4.1.288" evidence="7"/>
<proteinExistence type="inferred from homology"/>
<sequence length="626" mass="70342">MLEEKETALATTEITQITEGETTRADIVQRTFFAGPSAETPEDMYCCVERGSATRERDLLTIAAYSVVSTNTYFGRFAASYWQRWTTVNEVVVTALVQGSGTISICAGDAEGDTRIVSTTRVCSATWELVRLRADVDKFLDGGALWLRAQTNDDRLAISHVRWSTRSVPCRDRRSTVVICTHNRADYCVETLRALSADAETLDHIDAVYVVDQGDDPVEEHARFPVVRGELGSKLRYLRQGNLGGAGGFTRGIYETIAVERARETHLLFMDDDIRLEPDTLIRVTKFANHTVEPMIVGGQMLCALHPDQLYADAEGIEPKSIRAGVPATEELVRASMIGNNQDRYVDPTYNAWWCCLVPPEVVDSVGLPLPLFFQWDDVEYGLRARAAGHRTVTLPGAAVWHSDFHWRAWDDWSRYFHFRNGLIVTSLHTDFDVPAVTRFLFKELLHYLISMRYGLAATMIKAIEDFLRGPQALSDGGVEVAAEIRKLRAEYPETVSHPIPQTSGLPSSTIPVIKAAGTPSKPYAVAAKRLAGQLANRPKAAGFVSAEDGKWWHVSLLRTAIVTDPSQEGVRVYRLDRELMLRLARRGMRVLWRFRTQARRAQRQYRIAAADLSSFQTWRRLFKAR</sequence>
<feature type="domain" description="Galactofuranosyltransferase-2 C-terminal" evidence="6">
    <location>
        <begin position="441"/>
        <end position="624"/>
    </location>
</feature>
<dbReference type="Pfam" id="PF13641">
    <property type="entry name" value="Glyco_tranf_2_3"/>
    <property type="match status" value="1"/>
</dbReference>
<dbReference type="InterPro" id="IPR040492">
    <property type="entry name" value="GlfT2_N"/>
</dbReference>
<keyword evidence="3 7" id="KW-0328">Glycosyltransferase</keyword>
<feature type="domain" description="Galactofuranosyltransferase GlfT2 N-terminal" evidence="5">
    <location>
        <begin position="53"/>
        <end position="165"/>
    </location>
</feature>
<organism evidence="7 8">
    <name type="scientific">Saccharomonospora amisosensis</name>
    <dbReference type="NCBI Taxonomy" id="1128677"/>
    <lineage>
        <taxon>Bacteria</taxon>
        <taxon>Bacillati</taxon>
        <taxon>Actinomycetota</taxon>
        <taxon>Actinomycetes</taxon>
        <taxon>Pseudonocardiales</taxon>
        <taxon>Pseudonocardiaceae</taxon>
        <taxon>Saccharomonospora</taxon>
    </lineage>
</organism>
<gene>
    <name evidence="7" type="ORF">FHU38_001611</name>
</gene>
<accession>A0A7X5UNI2</accession>
<dbReference type="RefSeq" id="WP_167168327.1">
    <property type="nucleotide sequence ID" value="NZ_JAAOYM010000001.1"/>
</dbReference>
<evidence type="ECO:0000259" key="5">
    <source>
        <dbReference type="Pfam" id="PF17994"/>
    </source>
</evidence>
<keyword evidence="4 7" id="KW-0808">Transferase</keyword>
<evidence type="ECO:0000256" key="3">
    <source>
        <dbReference type="ARBA" id="ARBA00022676"/>
    </source>
</evidence>
<keyword evidence="8" id="KW-1185">Reference proteome</keyword>
<dbReference type="Proteomes" id="UP000545493">
    <property type="component" value="Unassembled WGS sequence"/>
</dbReference>
<protein>
    <submittedName>
        <fullName evidence="7">Galactofuranosylgalactofuranosylrhamnosyl-N-acetylglucosaminyl-diphospho-decaprenol beta-1,5/1,6-galactofuranosyltransferase</fullName>
        <ecNumber evidence="7">2.4.1.288</ecNumber>
    </submittedName>
</protein>
<dbReference type="PANTHER" id="PTHR43179">
    <property type="entry name" value="RHAMNOSYLTRANSFERASE WBBL"/>
    <property type="match status" value="1"/>
</dbReference>
<evidence type="ECO:0000256" key="4">
    <source>
        <dbReference type="ARBA" id="ARBA00022679"/>
    </source>
</evidence>
<dbReference type="SUPFAM" id="SSF53448">
    <property type="entry name" value="Nucleotide-diphospho-sugar transferases"/>
    <property type="match status" value="1"/>
</dbReference>
<dbReference type="Pfam" id="PF17994">
    <property type="entry name" value="Glft2_N"/>
    <property type="match status" value="1"/>
</dbReference>
<comment type="pathway">
    <text evidence="1">Cell wall biogenesis; cell wall polysaccharide biosynthesis.</text>
</comment>
<dbReference type="Gene3D" id="3.90.550.60">
    <property type="match status" value="1"/>
</dbReference>
<evidence type="ECO:0000256" key="2">
    <source>
        <dbReference type="ARBA" id="ARBA00006739"/>
    </source>
</evidence>
<evidence type="ECO:0000313" key="8">
    <source>
        <dbReference type="Proteomes" id="UP000545493"/>
    </source>
</evidence>
<reference evidence="7 8" key="1">
    <citation type="submission" date="2020-03" db="EMBL/GenBank/DDBJ databases">
        <title>Sequencing the genomes of 1000 actinobacteria strains.</title>
        <authorList>
            <person name="Klenk H.-P."/>
        </authorList>
    </citation>
    <scope>NUCLEOTIDE SEQUENCE [LARGE SCALE GENOMIC DNA]</scope>
    <source>
        <strain evidence="7 8">DSM 45685</strain>
    </source>
</reference>
<name>A0A7X5UNI2_9PSEU</name>
<evidence type="ECO:0000313" key="7">
    <source>
        <dbReference type="EMBL" id="NIJ11267.1"/>
    </source>
</evidence>
<evidence type="ECO:0000259" key="6">
    <source>
        <dbReference type="Pfam" id="PF19320"/>
    </source>
</evidence>
<dbReference type="InterPro" id="IPR029044">
    <property type="entry name" value="Nucleotide-diphossugar_trans"/>
</dbReference>
<comment type="similarity">
    <text evidence="2">Belongs to the glycosyltransferase 2 family.</text>
</comment>